<keyword evidence="3 6" id="KW-0808">Transferase</keyword>
<comment type="similarity">
    <text evidence="6">Belongs to the ribose 1,5-bisphosphokinase family.</text>
</comment>
<evidence type="ECO:0000256" key="5">
    <source>
        <dbReference type="ARBA" id="ARBA00022840"/>
    </source>
</evidence>
<name>A0ABY8Q3F2_9RHOB</name>
<keyword evidence="9" id="KW-1185">Reference proteome</keyword>
<comment type="function">
    <text evidence="6">Catalyzes the phosphorylation of ribose 1,5-bisphosphate to 5-phospho-D-ribosyl alpha-1-diphosphate (PRPP).</text>
</comment>
<dbReference type="Proteomes" id="UP001230978">
    <property type="component" value="Chromosome"/>
</dbReference>
<feature type="domain" description="Guanylate kinase/L-type calcium channel beta subunit" evidence="7">
    <location>
        <begin position="3"/>
        <end position="180"/>
    </location>
</feature>
<accession>A0ABY8Q3F2</accession>
<keyword evidence="5 6" id="KW-0067">ATP-binding</keyword>
<feature type="binding site" evidence="6">
    <location>
        <begin position="11"/>
        <end position="18"/>
    </location>
    <ligand>
        <name>ATP</name>
        <dbReference type="ChEBI" id="CHEBI:30616"/>
    </ligand>
</feature>
<evidence type="ECO:0000313" key="8">
    <source>
        <dbReference type="EMBL" id="WGV14817.1"/>
    </source>
</evidence>
<comment type="pathway">
    <text evidence="2 6">Metabolic intermediate biosynthesis; 5-phospho-alpha-D-ribose 1-diphosphate biosynthesis; 5-phospho-alpha-D-ribose 1-diphosphate from D-ribose 5-phosphate (route II): step 3/3.</text>
</comment>
<evidence type="ECO:0000259" key="7">
    <source>
        <dbReference type="SMART" id="SM00072"/>
    </source>
</evidence>
<dbReference type="EMBL" id="CP124535">
    <property type="protein sequence ID" value="WGV14817.1"/>
    <property type="molecule type" value="Genomic_DNA"/>
</dbReference>
<dbReference type="SUPFAM" id="SSF52540">
    <property type="entry name" value="P-loop containing nucleoside triphosphate hydrolases"/>
    <property type="match status" value="1"/>
</dbReference>
<organism evidence="8 9">
    <name type="scientific">Fuscovulum ytuae</name>
    <dbReference type="NCBI Taxonomy" id="3042299"/>
    <lineage>
        <taxon>Bacteria</taxon>
        <taxon>Pseudomonadati</taxon>
        <taxon>Pseudomonadota</taxon>
        <taxon>Alphaproteobacteria</taxon>
        <taxon>Rhodobacterales</taxon>
        <taxon>Paracoccaceae</taxon>
        <taxon>Fuscovulum</taxon>
    </lineage>
</organism>
<evidence type="ECO:0000256" key="4">
    <source>
        <dbReference type="ARBA" id="ARBA00022741"/>
    </source>
</evidence>
<evidence type="ECO:0000256" key="6">
    <source>
        <dbReference type="HAMAP-Rule" id="MF_00836"/>
    </source>
</evidence>
<evidence type="ECO:0000256" key="3">
    <source>
        <dbReference type="ARBA" id="ARBA00022679"/>
    </source>
</evidence>
<keyword evidence="4 6" id="KW-0547">Nucleotide-binding</keyword>
<dbReference type="Gene3D" id="3.40.50.300">
    <property type="entry name" value="P-loop containing nucleotide triphosphate hydrolases"/>
    <property type="match status" value="1"/>
</dbReference>
<comment type="catalytic activity">
    <reaction evidence="1 6">
        <text>alpha-D-ribose 1,5-bisphosphate + ATP = 5-phospho-alpha-D-ribose 1-diphosphate + ADP</text>
        <dbReference type="Rhea" id="RHEA:20109"/>
        <dbReference type="ChEBI" id="CHEBI:30616"/>
        <dbReference type="ChEBI" id="CHEBI:58017"/>
        <dbReference type="ChEBI" id="CHEBI:68688"/>
        <dbReference type="ChEBI" id="CHEBI:456216"/>
        <dbReference type="EC" id="2.7.4.23"/>
    </reaction>
</comment>
<protein>
    <recommendedName>
        <fullName evidence="6">Ribose 1,5-bisphosphate phosphokinase PhnN</fullName>
        <ecNumber evidence="6">2.7.4.23</ecNumber>
    </recommendedName>
    <alternativeName>
        <fullName evidence="6">Ribose 1,5-bisphosphokinase</fullName>
    </alternativeName>
</protein>
<evidence type="ECO:0000256" key="2">
    <source>
        <dbReference type="ARBA" id="ARBA00005069"/>
    </source>
</evidence>
<evidence type="ECO:0000313" key="9">
    <source>
        <dbReference type="Proteomes" id="UP001230978"/>
    </source>
</evidence>
<dbReference type="HAMAP" id="MF_00836">
    <property type="entry name" value="PhnN"/>
    <property type="match status" value="1"/>
</dbReference>
<dbReference type="InterPro" id="IPR012699">
    <property type="entry name" value="PhnN"/>
</dbReference>
<dbReference type="PANTHER" id="PTHR23117:SF8">
    <property type="entry name" value="RIBOSE 1,5-BISPHOSPHATE PHOSPHOKINASE PHNN"/>
    <property type="match status" value="1"/>
</dbReference>
<dbReference type="EC" id="2.7.4.23" evidence="6"/>
<dbReference type="RefSeq" id="WP_281463947.1">
    <property type="nucleotide sequence ID" value="NZ_CP124535.1"/>
</dbReference>
<sequence>MTKGRLFAVVGPSGAGKDTLIAAARAARPDLVIVRRVITRPSELGGEDFDGVTEADFATRKANGDFALDWRAHGLRYGLPAAQINQRNTGCDVLFNGSRAALEPAAHLFPDLIVIRVTAPSSVLMDRLLARGRESRDDIAARLQRPSFDLPANLHVIDVLNDGPVEQGAARFLAALQPVKA</sequence>
<dbReference type="InterPro" id="IPR027417">
    <property type="entry name" value="P-loop_NTPase"/>
</dbReference>
<proteinExistence type="inferred from homology"/>
<dbReference type="NCBIfam" id="TIGR02322">
    <property type="entry name" value="phosphon_PhnN"/>
    <property type="match status" value="1"/>
</dbReference>
<gene>
    <name evidence="6 8" type="primary">phnN</name>
    <name evidence="8" type="ORF">QF092_11015</name>
</gene>
<dbReference type="SMART" id="SM00072">
    <property type="entry name" value="GuKc"/>
    <property type="match status" value="1"/>
</dbReference>
<evidence type="ECO:0000256" key="1">
    <source>
        <dbReference type="ARBA" id="ARBA00000373"/>
    </source>
</evidence>
<dbReference type="PANTHER" id="PTHR23117">
    <property type="entry name" value="GUANYLATE KINASE-RELATED"/>
    <property type="match status" value="1"/>
</dbReference>
<dbReference type="InterPro" id="IPR008145">
    <property type="entry name" value="GK/Ca_channel_bsu"/>
</dbReference>
<reference evidence="8 9" key="1">
    <citation type="submission" date="2023-04" db="EMBL/GenBank/DDBJ databases">
        <title>YMD61, complete Genome.</title>
        <authorList>
            <person name="Zhang J."/>
        </authorList>
    </citation>
    <scope>NUCLEOTIDE SEQUENCE [LARGE SCALE GENOMIC DNA]</scope>
    <source>
        <strain evidence="8 9">YMD61</strain>
    </source>
</reference>